<dbReference type="InParanoid" id="S8DSW8"/>
<evidence type="ECO:0000313" key="2">
    <source>
        <dbReference type="Proteomes" id="UP000015241"/>
    </source>
</evidence>
<name>S8DSW8_FOMSC</name>
<accession>S8DSW8</accession>
<protein>
    <submittedName>
        <fullName evidence="1">Uncharacterized protein</fullName>
    </submittedName>
</protein>
<proteinExistence type="predicted"/>
<organism evidence="1 2">
    <name type="scientific">Fomitopsis schrenkii</name>
    <name type="common">Brown rot fungus</name>
    <dbReference type="NCBI Taxonomy" id="2126942"/>
    <lineage>
        <taxon>Eukaryota</taxon>
        <taxon>Fungi</taxon>
        <taxon>Dikarya</taxon>
        <taxon>Basidiomycota</taxon>
        <taxon>Agaricomycotina</taxon>
        <taxon>Agaricomycetes</taxon>
        <taxon>Polyporales</taxon>
        <taxon>Fomitopsis</taxon>
    </lineage>
</organism>
<dbReference type="AlphaFoldDB" id="S8DSW8"/>
<reference evidence="1 2" key="1">
    <citation type="journal article" date="2012" name="Science">
        <title>The Paleozoic origin of enzymatic lignin decomposition reconstructed from 31 fungal genomes.</title>
        <authorList>
            <person name="Floudas D."/>
            <person name="Binder M."/>
            <person name="Riley R."/>
            <person name="Barry K."/>
            <person name="Blanchette R.A."/>
            <person name="Henrissat B."/>
            <person name="Martinez A.T."/>
            <person name="Otillar R."/>
            <person name="Spatafora J.W."/>
            <person name="Yadav J.S."/>
            <person name="Aerts A."/>
            <person name="Benoit I."/>
            <person name="Boyd A."/>
            <person name="Carlson A."/>
            <person name="Copeland A."/>
            <person name="Coutinho P.M."/>
            <person name="de Vries R.P."/>
            <person name="Ferreira P."/>
            <person name="Findley K."/>
            <person name="Foster B."/>
            <person name="Gaskell J."/>
            <person name="Glotzer D."/>
            <person name="Gorecki P."/>
            <person name="Heitman J."/>
            <person name="Hesse C."/>
            <person name="Hori C."/>
            <person name="Igarashi K."/>
            <person name="Jurgens J.A."/>
            <person name="Kallen N."/>
            <person name="Kersten P."/>
            <person name="Kohler A."/>
            <person name="Kuees U."/>
            <person name="Kumar T.K.A."/>
            <person name="Kuo A."/>
            <person name="LaButti K."/>
            <person name="Larrondo L.F."/>
            <person name="Lindquist E."/>
            <person name="Ling A."/>
            <person name="Lombard V."/>
            <person name="Lucas S."/>
            <person name="Lundell T."/>
            <person name="Martin R."/>
            <person name="McLaughlin D.J."/>
            <person name="Morgenstern I."/>
            <person name="Morin E."/>
            <person name="Murat C."/>
            <person name="Nagy L.G."/>
            <person name="Nolan M."/>
            <person name="Ohm R.A."/>
            <person name="Patyshakuliyeva A."/>
            <person name="Rokas A."/>
            <person name="Ruiz-Duenas F.J."/>
            <person name="Sabat G."/>
            <person name="Salamov A."/>
            <person name="Samejima M."/>
            <person name="Schmutz J."/>
            <person name="Slot J.C."/>
            <person name="St John F."/>
            <person name="Stenlid J."/>
            <person name="Sun H."/>
            <person name="Sun S."/>
            <person name="Syed K."/>
            <person name="Tsang A."/>
            <person name="Wiebenga A."/>
            <person name="Young D."/>
            <person name="Pisabarro A."/>
            <person name="Eastwood D.C."/>
            <person name="Martin F."/>
            <person name="Cullen D."/>
            <person name="Grigoriev I.V."/>
            <person name="Hibbett D.S."/>
        </authorList>
    </citation>
    <scope>NUCLEOTIDE SEQUENCE</scope>
    <source>
        <strain evidence="2">FP-58527</strain>
    </source>
</reference>
<sequence>MSPRLSPAQFLTKRPMMCRVSAQSYSKVLCIGARVEAVCEMGSVGASAASNGLSVEKRRMAAVAMHLSAVLERQSGARWVYTQAQAGVPLESKVCADILRPLTDVETVNTSDRYCGEDREAVTTA</sequence>
<dbReference type="Proteomes" id="UP000015241">
    <property type="component" value="Unassembled WGS sequence"/>
</dbReference>
<dbReference type="EMBL" id="KE504190">
    <property type="protein sequence ID" value="EPS96336.1"/>
    <property type="molecule type" value="Genomic_DNA"/>
</dbReference>
<dbReference type="HOGENOM" id="CLU_1992688_0_0_1"/>
<keyword evidence="2" id="KW-1185">Reference proteome</keyword>
<evidence type="ECO:0000313" key="1">
    <source>
        <dbReference type="EMBL" id="EPS96336.1"/>
    </source>
</evidence>
<gene>
    <name evidence="1" type="ORF">FOMPIDRAFT_1053375</name>
</gene>